<dbReference type="RefSeq" id="WP_119496627.1">
    <property type="nucleotide sequence ID" value="NZ_NRJH01000017.1"/>
</dbReference>
<dbReference type="InterPro" id="IPR029032">
    <property type="entry name" value="AhpD-like"/>
</dbReference>
<dbReference type="OrthoDB" id="9802489at2"/>
<name>A0A3A1Y7Q5_9GAMM</name>
<dbReference type="Pfam" id="PF02627">
    <property type="entry name" value="CMD"/>
    <property type="match status" value="1"/>
</dbReference>
<reference evidence="2 3" key="1">
    <citation type="submission" date="2017-08" db="EMBL/GenBank/DDBJ databases">
        <title>Reclassification of Bisgaard taxon 37 and 44.</title>
        <authorList>
            <person name="Christensen H."/>
        </authorList>
    </citation>
    <scope>NUCLEOTIDE SEQUENCE [LARGE SCALE GENOMIC DNA]</scope>
    <source>
        <strain evidence="2 3">B96_4</strain>
    </source>
</reference>
<dbReference type="InterPro" id="IPR003779">
    <property type="entry name" value="CMD-like"/>
</dbReference>
<dbReference type="Gene3D" id="1.20.1290.10">
    <property type="entry name" value="AhpD-like"/>
    <property type="match status" value="1"/>
</dbReference>
<dbReference type="PANTHER" id="PTHR33570:SF2">
    <property type="entry name" value="CARBOXYMUCONOLACTONE DECARBOXYLASE-LIKE DOMAIN-CONTAINING PROTEIN"/>
    <property type="match status" value="1"/>
</dbReference>
<comment type="caution">
    <text evidence="2">The sequence shown here is derived from an EMBL/GenBank/DDBJ whole genome shotgun (WGS) entry which is preliminary data.</text>
</comment>
<evidence type="ECO:0000313" key="2">
    <source>
        <dbReference type="EMBL" id="RIY33346.1"/>
    </source>
</evidence>
<sequence length="204" mass="22379">MPNPQHLALAPLAYFAARGELIALDSAISTALEAGFTPSQIQEVFLHQYAYAGFPRAINALNTLDQVLANQGIALPTPQGKAYDPQVDYYQLGEQVFPTLFKVPVPTYLQNFAGIDAALKAHLFGYLFSRQEILPALERELITVSTLAALENVQPQLRGHLFAVKNLGYSQEQSLAYFRSLASINPKVATQAKELIQQVYAEAA</sequence>
<dbReference type="AlphaFoldDB" id="A0A3A1Y7Q5"/>
<dbReference type="PANTHER" id="PTHR33570">
    <property type="entry name" value="4-CARBOXYMUCONOLACTONE DECARBOXYLASE FAMILY PROTEIN"/>
    <property type="match status" value="1"/>
</dbReference>
<dbReference type="InterPro" id="IPR052512">
    <property type="entry name" value="4CMD/NDH-1_regulator"/>
</dbReference>
<accession>A0A3A1Y7Q5</accession>
<proteinExistence type="predicted"/>
<evidence type="ECO:0000259" key="1">
    <source>
        <dbReference type="Pfam" id="PF02627"/>
    </source>
</evidence>
<protein>
    <recommendedName>
        <fullName evidence="1">Carboxymuconolactone decarboxylase-like domain-containing protein</fullName>
    </recommendedName>
</protein>
<evidence type="ECO:0000313" key="3">
    <source>
        <dbReference type="Proteomes" id="UP000266258"/>
    </source>
</evidence>
<dbReference type="Proteomes" id="UP000266258">
    <property type="component" value="Unassembled WGS sequence"/>
</dbReference>
<organism evidence="2 3">
    <name type="scientific">Psittacicella melopsittaci</name>
    <dbReference type="NCBI Taxonomy" id="2028576"/>
    <lineage>
        <taxon>Bacteria</taxon>
        <taxon>Pseudomonadati</taxon>
        <taxon>Pseudomonadota</taxon>
        <taxon>Gammaproteobacteria</taxon>
        <taxon>Pasteurellales</taxon>
        <taxon>Psittacicellaceae</taxon>
        <taxon>Psittacicella</taxon>
    </lineage>
</organism>
<keyword evidence="3" id="KW-1185">Reference proteome</keyword>
<feature type="domain" description="Carboxymuconolactone decarboxylase-like" evidence="1">
    <location>
        <begin position="12"/>
        <end position="64"/>
    </location>
</feature>
<dbReference type="SUPFAM" id="SSF69118">
    <property type="entry name" value="AhpD-like"/>
    <property type="match status" value="1"/>
</dbReference>
<gene>
    <name evidence="2" type="ORF">CJP74_02090</name>
</gene>
<dbReference type="GO" id="GO:0051920">
    <property type="term" value="F:peroxiredoxin activity"/>
    <property type="evidence" value="ECO:0007669"/>
    <property type="project" value="InterPro"/>
</dbReference>
<dbReference type="EMBL" id="NRJH01000017">
    <property type="protein sequence ID" value="RIY33346.1"/>
    <property type="molecule type" value="Genomic_DNA"/>
</dbReference>